<feature type="region of interest" description="Disordered" evidence="1">
    <location>
        <begin position="496"/>
        <end position="524"/>
    </location>
</feature>
<feature type="compositionally biased region" description="Basic and acidic residues" evidence="1">
    <location>
        <begin position="466"/>
        <end position="479"/>
    </location>
</feature>
<keyword evidence="2" id="KW-1133">Transmembrane helix</keyword>
<dbReference type="CDD" id="cd14726">
    <property type="entry name" value="TraB_PrgY-like"/>
    <property type="match status" value="2"/>
</dbReference>
<dbReference type="PANTHER" id="PTHR21530">
    <property type="entry name" value="PHEROMONE SHUTDOWN PROTEIN"/>
    <property type="match status" value="1"/>
</dbReference>
<feature type="region of interest" description="Disordered" evidence="1">
    <location>
        <begin position="435"/>
        <end position="483"/>
    </location>
</feature>
<comment type="caution">
    <text evidence="3">The sequence shown here is derived from an EMBL/GenBank/DDBJ whole genome shotgun (WGS) entry which is preliminary data.</text>
</comment>
<feature type="compositionally biased region" description="Basic and acidic residues" evidence="1">
    <location>
        <begin position="113"/>
        <end position="131"/>
    </location>
</feature>
<evidence type="ECO:0000313" key="4">
    <source>
        <dbReference type="Proteomes" id="UP001472677"/>
    </source>
</evidence>
<name>A0ABR2B756_9ROSI</name>
<keyword evidence="2" id="KW-0812">Transmembrane</keyword>
<feature type="transmembrane region" description="Helical" evidence="2">
    <location>
        <begin position="743"/>
        <end position="764"/>
    </location>
</feature>
<feature type="compositionally biased region" description="Polar residues" evidence="1">
    <location>
        <begin position="454"/>
        <end position="463"/>
    </location>
</feature>
<keyword evidence="4" id="KW-1185">Reference proteome</keyword>
<evidence type="ECO:0008006" key="5">
    <source>
        <dbReference type="Google" id="ProtNLM"/>
    </source>
</evidence>
<feature type="transmembrane region" description="Helical" evidence="2">
    <location>
        <begin position="378"/>
        <end position="398"/>
    </location>
</feature>
<feature type="region of interest" description="Disordered" evidence="1">
    <location>
        <begin position="65"/>
        <end position="95"/>
    </location>
</feature>
<evidence type="ECO:0000256" key="2">
    <source>
        <dbReference type="SAM" id="Phobius"/>
    </source>
</evidence>
<evidence type="ECO:0000256" key="1">
    <source>
        <dbReference type="SAM" id="MobiDB-lite"/>
    </source>
</evidence>
<organism evidence="3 4">
    <name type="scientific">Hibiscus sabdariffa</name>
    <name type="common">roselle</name>
    <dbReference type="NCBI Taxonomy" id="183260"/>
    <lineage>
        <taxon>Eukaryota</taxon>
        <taxon>Viridiplantae</taxon>
        <taxon>Streptophyta</taxon>
        <taxon>Embryophyta</taxon>
        <taxon>Tracheophyta</taxon>
        <taxon>Spermatophyta</taxon>
        <taxon>Magnoliopsida</taxon>
        <taxon>eudicotyledons</taxon>
        <taxon>Gunneridae</taxon>
        <taxon>Pentapetalae</taxon>
        <taxon>rosids</taxon>
        <taxon>malvids</taxon>
        <taxon>Malvales</taxon>
        <taxon>Malvaceae</taxon>
        <taxon>Malvoideae</taxon>
        <taxon>Hibiscus</taxon>
    </lineage>
</organism>
<feature type="region of interest" description="Disordered" evidence="1">
    <location>
        <begin position="110"/>
        <end position="131"/>
    </location>
</feature>
<dbReference type="InterPro" id="IPR002816">
    <property type="entry name" value="TraB/PrgY/GumN_fam"/>
</dbReference>
<feature type="transmembrane region" description="Helical" evidence="2">
    <location>
        <begin position="355"/>
        <end position="372"/>
    </location>
</feature>
<dbReference type="Proteomes" id="UP001472677">
    <property type="component" value="Unassembled WGS sequence"/>
</dbReference>
<proteinExistence type="predicted"/>
<keyword evidence="2" id="KW-0472">Membrane</keyword>
<dbReference type="InterPro" id="IPR046345">
    <property type="entry name" value="TraB_PrgY-like"/>
</dbReference>
<dbReference type="EMBL" id="JBBPBM010000164">
    <property type="protein sequence ID" value="KAK8502790.1"/>
    <property type="molecule type" value="Genomic_DNA"/>
</dbReference>
<accession>A0ABR2B756</accession>
<dbReference type="Pfam" id="PF01963">
    <property type="entry name" value="TraB_PrgY_gumN"/>
    <property type="match status" value="1"/>
</dbReference>
<gene>
    <name evidence="3" type="ORF">V6N12_073275</name>
</gene>
<reference evidence="3 4" key="1">
    <citation type="journal article" date="2024" name="G3 (Bethesda)">
        <title>Genome assembly of Hibiscus sabdariffa L. provides insights into metabolisms of medicinal natural products.</title>
        <authorList>
            <person name="Kim T."/>
        </authorList>
    </citation>
    <scope>NUCLEOTIDE SEQUENCE [LARGE SCALE GENOMIC DNA]</scope>
    <source>
        <strain evidence="3">TK-2024</strain>
        <tissue evidence="3">Old leaves</tissue>
    </source>
</reference>
<evidence type="ECO:0000313" key="3">
    <source>
        <dbReference type="EMBL" id="KAK8502790.1"/>
    </source>
</evidence>
<protein>
    <recommendedName>
        <fullName evidence="5">TraB family protein</fullName>
    </recommendedName>
</protein>
<sequence length="767" mass="85224">MNRMTRPLNSVGLRELLRSLSLRASSTKLRFSQATRPLSHVKHFTPSKPLDFSSFGYNANRSSFKPGLPEIDTKPAELDPPSVEDLNSVENPDPNPNFVVVAEVSTDYNNMDDVSRSKGPDSSERRNADLPEELSKKVVHLSCESSAEGGKCDVYLVGTCHASKARSCSGFCLESCREVEAVISYLKPQVVFLELCPSRIGVLHARDVKDVKVPSVGEMVEMWRRNEYSMLAILHKWFLAVIARLGLVEVPMSEFRVACEEAKKYGARVFLGDRPIHLNHTDHIGNMRARLLTLFETLVDERDQYMSCTLLAVAGEHTSVVAVVGIGHLPGIQKYWKQPVPINELMTIPPQKPTSAAFAIAIAVTFAIAFVFVCDIDITTAVAIATAFATPIAVVLVIEMKRLTRPLNSVRLRELLRSLSLRACFTKRRFSRVTRPLPHAKHSTPSCPSKPLDFSTSASTANRPSFKPERPETDTKPAELDPLSVENFIPNPNVVEASSDHNNIYDVSGSKGSDSSQRRNAELPEELSKNVVHLSCKSSAEGGKCDVYLVGTSHVSKARSCPDFCLESCREVEAVISYLKPQVVFLELCSSRVGVFNTRNVEDLKVPSVVEMVEMWRNKHNLFDILCIWLLALIASSIEVVPGSEFRVAYEEARKYDAEVILGDRPDHEKFPTLFETIVDERDQLVQYMSYGLLRTARKQRSVVAVVGRGHLPGIWKYWKQPVSINELTTIPPQKPTLSTGEILAYLAIAIAFVSGIVLGIYLASKK</sequence>
<dbReference type="PANTHER" id="PTHR21530:SF7">
    <property type="entry name" value="TRAB DOMAIN-CONTAINING PROTEIN"/>
    <property type="match status" value="1"/>
</dbReference>